<dbReference type="KEGG" id="bpg:Bathy06g04970"/>
<evidence type="ECO:0000313" key="3">
    <source>
        <dbReference type="Proteomes" id="UP000198341"/>
    </source>
</evidence>
<evidence type="ECO:0000259" key="1">
    <source>
        <dbReference type="Pfam" id="PF00561"/>
    </source>
</evidence>
<gene>
    <name evidence="2" type="ORF">Bathy06g04970</name>
</gene>
<name>K8EH55_9CHLO</name>
<dbReference type="Proteomes" id="UP000198341">
    <property type="component" value="Chromosome 6"/>
</dbReference>
<proteinExistence type="predicted"/>
<dbReference type="InterPro" id="IPR000073">
    <property type="entry name" value="AB_hydrolase_1"/>
</dbReference>
<dbReference type="InterPro" id="IPR000639">
    <property type="entry name" value="Epox_hydrolase-like"/>
</dbReference>
<dbReference type="PANTHER" id="PTHR46438">
    <property type="entry name" value="ALPHA/BETA-HYDROLASES SUPERFAMILY PROTEIN"/>
    <property type="match status" value="1"/>
</dbReference>
<feature type="domain" description="AB hydrolase-1" evidence="1">
    <location>
        <begin position="198"/>
        <end position="464"/>
    </location>
</feature>
<dbReference type="EMBL" id="FO082273">
    <property type="protein sequence ID" value="CCO17334.1"/>
    <property type="molecule type" value="Genomic_DNA"/>
</dbReference>
<dbReference type="AlphaFoldDB" id="K8EH55"/>
<dbReference type="PANTHER" id="PTHR46438:SF2">
    <property type="entry name" value="ALPHA_BETA-HYDROLASES SUPERFAMILY PROTEIN"/>
    <property type="match status" value="1"/>
</dbReference>
<dbReference type="PRINTS" id="PR00412">
    <property type="entry name" value="EPOXHYDRLASE"/>
</dbReference>
<dbReference type="GO" id="GO:0003824">
    <property type="term" value="F:catalytic activity"/>
    <property type="evidence" value="ECO:0007669"/>
    <property type="project" value="InterPro"/>
</dbReference>
<dbReference type="InterPro" id="IPR029058">
    <property type="entry name" value="AB_hydrolase_fold"/>
</dbReference>
<dbReference type="GeneID" id="19015478"/>
<protein>
    <recommendedName>
        <fullName evidence="1">AB hydrolase-1 domain-containing protein</fullName>
    </recommendedName>
</protein>
<dbReference type="STRING" id="41875.K8EH55"/>
<accession>K8EH55</accession>
<dbReference type="SUPFAM" id="SSF53474">
    <property type="entry name" value="alpha/beta-Hydrolases"/>
    <property type="match status" value="1"/>
</dbReference>
<dbReference type="eggNOG" id="KOG1454">
    <property type="taxonomic scope" value="Eukaryota"/>
</dbReference>
<keyword evidence="3" id="KW-1185">Reference proteome</keyword>
<dbReference type="OrthoDB" id="408373at2759"/>
<reference evidence="2 3" key="1">
    <citation type="submission" date="2011-10" db="EMBL/GenBank/DDBJ databases">
        <authorList>
            <person name="Genoscope - CEA"/>
        </authorList>
    </citation>
    <scope>NUCLEOTIDE SEQUENCE [LARGE SCALE GENOMIC DNA]</scope>
    <source>
        <strain evidence="2 3">RCC 1105</strain>
    </source>
</reference>
<organism evidence="2 3">
    <name type="scientific">Bathycoccus prasinos</name>
    <dbReference type="NCBI Taxonomy" id="41875"/>
    <lineage>
        <taxon>Eukaryota</taxon>
        <taxon>Viridiplantae</taxon>
        <taxon>Chlorophyta</taxon>
        <taxon>Mamiellophyceae</taxon>
        <taxon>Mamiellales</taxon>
        <taxon>Bathycoccaceae</taxon>
        <taxon>Bathycoccus</taxon>
    </lineage>
</organism>
<dbReference type="Gene3D" id="3.40.50.1820">
    <property type="entry name" value="alpha/beta hydrolase"/>
    <property type="match status" value="1"/>
</dbReference>
<dbReference type="GO" id="GO:0009507">
    <property type="term" value="C:chloroplast"/>
    <property type="evidence" value="ECO:0007669"/>
    <property type="project" value="TreeGrafter"/>
</dbReference>
<dbReference type="Pfam" id="PF00561">
    <property type="entry name" value="Abhydrolase_1"/>
    <property type="match status" value="1"/>
</dbReference>
<sequence length="479" mass="53560">MSFATRVIAVVDALFPRTSVKTKRYFVEKKKIHTTTTKTTTPAKEEEELFFVQLKREEDVMEEEDDFYELLDALPHNNKREEEDKETNTMIASSTNSAKIASRTRLSSSSSSASIVTRKKNLRNAAKKVNTNNIRLSSSTSSEEQLIASENISDMPPLELDDKGIERVKLQKNGWETYKYQDKFDCNYISAGKENTGPIVVLVHGFGAHSYHWRYQIPYLAKKGYRVYALCMLGYGWSSKASEEQYCMEYWGEQVSDFVRTIAKATETDKAFIAGNSIGALAALYAASKGAPERTKGLCLVNAAGNFEPNAAPGPEKKTMAQKAVGTAQDMEEAEENNTLQGKLRVAFGKLAAYGIFYFTKIRIKTILNQVYDNDVDEDLVRSIAMAAEDPEARETFYAISLAGSRTQVKPRDLLENLNAPVMLLWGENDPWMTPTKAERIMKIKPSATYSPVPAGHCPQDDNPTDSNNAFVKWAETVA</sequence>
<dbReference type="RefSeq" id="XP_007512734.1">
    <property type="nucleotide sequence ID" value="XM_007512672.1"/>
</dbReference>
<evidence type="ECO:0000313" key="2">
    <source>
        <dbReference type="EMBL" id="CCO17334.1"/>
    </source>
</evidence>